<dbReference type="PANTHER" id="PTHR31111:SF136">
    <property type="entry name" value="F-BOX ASSOCIATED DOMAIN-CONTAINING PROTEIN"/>
    <property type="match status" value="1"/>
</dbReference>
<dbReference type="InterPro" id="IPR001810">
    <property type="entry name" value="F-box_dom"/>
</dbReference>
<dbReference type="AlphaFoldDB" id="A0A9Q0GME9"/>
<dbReference type="InterPro" id="IPR036047">
    <property type="entry name" value="F-box-like_dom_sf"/>
</dbReference>
<evidence type="ECO:0000259" key="1">
    <source>
        <dbReference type="PROSITE" id="PS50181"/>
    </source>
</evidence>
<sequence>MRKAVKVEAGASAAKISKSLILKKNDMSYLPQELLFNILVRLPADKVYEFRRVCRSWYTLIHDPFFIKSHLERSKPGFIVKQGFVNKNVLGSCNGLVLLKGKKKQSSLSVANLITKQRVNIPSTTSDHHDYLDYSYGFTYVPEAGTFKLVHLVDDRWTVTFEVLSLGCFGGHKWRCVNGSSISLNSENDKWQFRNQHPISINGIVHFAGVRLVQPSSIHIVSFDAGAEVVQKIRVPIHDDKECNTFIELGGMLSMVQNSNTNNTYSVWILKDWLKGSWEKQYMFSISKPSIKATVHWSDSSSIIDVRSSFSRKGRKIIIFERRSFSSTPSHIAYDLESSEEYELQFDIRQHSTAFFTHVNSLFSPKLCYNWVHLSSQRLFS</sequence>
<keyword evidence="3" id="KW-1185">Reference proteome</keyword>
<organism evidence="2 3">
    <name type="scientific">Protea cynaroides</name>
    <dbReference type="NCBI Taxonomy" id="273540"/>
    <lineage>
        <taxon>Eukaryota</taxon>
        <taxon>Viridiplantae</taxon>
        <taxon>Streptophyta</taxon>
        <taxon>Embryophyta</taxon>
        <taxon>Tracheophyta</taxon>
        <taxon>Spermatophyta</taxon>
        <taxon>Magnoliopsida</taxon>
        <taxon>Proteales</taxon>
        <taxon>Proteaceae</taxon>
        <taxon>Protea</taxon>
    </lineage>
</organism>
<proteinExistence type="predicted"/>
<evidence type="ECO:0000313" key="2">
    <source>
        <dbReference type="EMBL" id="KAJ4946683.1"/>
    </source>
</evidence>
<dbReference type="PROSITE" id="PS50181">
    <property type="entry name" value="FBOX"/>
    <property type="match status" value="1"/>
</dbReference>
<name>A0A9Q0GME9_9MAGN</name>
<dbReference type="PANTHER" id="PTHR31111">
    <property type="entry name" value="BNAA05G37150D PROTEIN-RELATED"/>
    <property type="match status" value="1"/>
</dbReference>
<dbReference type="EMBL" id="JAMYWD010000867">
    <property type="protein sequence ID" value="KAJ4946683.1"/>
    <property type="molecule type" value="Genomic_DNA"/>
</dbReference>
<feature type="domain" description="F-box" evidence="1">
    <location>
        <begin position="24"/>
        <end position="70"/>
    </location>
</feature>
<dbReference type="Pfam" id="PF12937">
    <property type="entry name" value="F-box-like"/>
    <property type="match status" value="1"/>
</dbReference>
<gene>
    <name evidence="2" type="ORF">NE237_026758</name>
</gene>
<dbReference type="Gene3D" id="1.20.1280.50">
    <property type="match status" value="1"/>
</dbReference>
<dbReference type="Pfam" id="PF08268">
    <property type="entry name" value="FBA_3"/>
    <property type="match status" value="1"/>
</dbReference>
<dbReference type="SMART" id="SM00256">
    <property type="entry name" value="FBOX"/>
    <property type="match status" value="1"/>
</dbReference>
<dbReference type="OrthoDB" id="1938527at2759"/>
<reference evidence="2" key="1">
    <citation type="journal article" date="2023" name="Plant J.">
        <title>The genome of the king protea, Protea cynaroides.</title>
        <authorList>
            <person name="Chang J."/>
            <person name="Duong T.A."/>
            <person name="Schoeman C."/>
            <person name="Ma X."/>
            <person name="Roodt D."/>
            <person name="Barker N."/>
            <person name="Li Z."/>
            <person name="Van de Peer Y."/>
            <person name="Mizrachi E."/>
        </authorList>
    </citation>
    <scope>NUCLEOTIDE SEQUENCE</scope>
    <source>
        <tissue evidence="2">Young leaves</tissue>
    </source>
</reference>
<dbReference type="SUPFAM" id="SSF81383">
    <property type="entry name" value="F-box domain"/>
    <property type="match status" value="1"/>
</dbReference>
<accession>A0A9Q0GME9</accession>
<dbReference type="Proteomes" id="UP001141806">
    <property type="component" value="Unassembled WGS sequence"/>
</dbReference>
<dbReference type="InterPro" id="IPR017451">
    <property type="entry name" value="F-box-assoc_interact_dom"/>
</dbReference>
<dbReference type="NCBIfam" id="TIGR01640">
    <property type="entry name" value="F_box_assoc_1"/>
    <property type="match status" value="1"/>
</dbReference>
<protein>
    <recommendedName>
        <fullName evidence="1">F-box domain-containing protein</fullName>
    </recommendedName>
</protein>
<comment type="caution">
    <text evidence="2">The sequence shown here is derived from an EMBL/GenBank/DDBJ whole genome shotgun (WGS) entry which is preliminary data.</text>
</comment>
<evidence type="ECO:0000313" key="3">
    <source>
        <dbReference type="Proteomes" id="UP001141806"/>
    </source>
</evidence>
<dbReference type="InterPro" id="IPR013187">
    <property type="entry name" value="F-box-assoc_dom_typ3"/>
</dbReference>